<dbReference type="Pfam" id="PF01618">
    <property type="entry name" value="MotA_ExbB"/>
    <property type="match status" value="1"/>
</dbReference>
<dbReference type="GO" id="GO:0051301">
    <property type="term" value="P:cell division"/>
    <property type="evidence" value="ECO:0007669"/>
    <property type="project" value="UniProtKB-KW"/>
</dbReference>
<organism evidence="12">
    <name type="scientific">uncultured Desulfobacteraceae bacterium</name>
    <dbReference type="NCBI Taxonomy" id="218296"/>
    <lineage>
        <taxon>Bacteria</taxon>
        <taxon>Pseudomonadati</taxon>
        <taxon>Thermodesulfobacteriota</taxon>
        <taxon>Desulfobacteria</taxon>
        <taxon>Desulfobacterales</taxon>
        <taxon>Desulfobacteraceae</taxon>
        <taxon>environmental samples</taxon>
    </lineage>
</organism>
<evidence type="ECO:0000256" key="10">
    <source>
        <dbReference type="SAM" id="Phobius"/>
    </source>
</evidence>
<evidence type="ECO:0000256" key="3">
    <source>
        <dbReference type="ARBA" id="ARBA00022519"/>
    </source>
</evidence>
<accession>A0A484HLF7</accession>
<keyword evidence="6 10" id="KW-1133">Transmembrane helix</keyword>
<keyword evidence="4" id="KW-0132">Cell division</keyword>
<dbReference type="AlphaFoldDB" id="A0A484HLF7"/>
<dbReference type="InterPro" id="IPR014163">
    <property type="entry name" value="Tol-Pal_TolQ"/>
</dbReference>
<evidence type="ECO:0000256" key="9">
    <source>
        <dbReference type="RuleBase" id="RU004057"/>
    </source>
</evidence>
<dbReference type="GO" id="GO:0043213">
    <property type="term" value="P:bacteriocin transport"/>
    <property type="evidence" value="ECO:0007669"/>
    <property type="project" value="InterPro"/>
</dbReference>
<keyword evidence="2" id="KW-1003">Cell membrane</keyword>
<evidence type="ECO:0000256" key="2">
    <source>
        <dbReference type="ARBA" id="ARBA00022475"/>
    </source>
</evidence>
<evidence type="ECO:0000256" key="4">
    <source>
        <dbReference type="ARBA" id="ARBA00022618"/>
    </source>
</evidence>
<keyword evidence="8" id="KW-0131">Cell cycle</keyword>
<name>A0A484HLF7_9BACT</name>
<feature type="domain" description="MotA/TolQ/ExbB proton channel" evidence="11">
    <location>
        <begin position="118"/>
        <end position="219"/>
    </location>
</feature>
<dbReference type="InterPro" id="IPR050790">
    <property type="entry name" value="ExbB/TolQ_transport"/>
</dbReference>
<dbReference type="PANTHER" id="PTHR30625:SF3">
    <property type="entry name" value="TOL-PAL SYSTEM PROTEIN TOLQ"/>
    <property type="match status" value="1"/>
</dbReference>
<reference evidence="12" key="1">
    <citation type="submission" date="2019-01" db="EMBL/GenBank/DDBJ databases">
        <authorList>
            <consortium name="Genoscope - CEA"/>
            <person name="William W."/>
        </authorList>
    </citation>
    <scope>NUCLEOTIDE SEQUENCE</scope>
    <source>
        <strain evidence="12">CR-1</strain>
    </source>
</reference>
<feature type="transmembrane region" description="Helical" evidence="10">
    <location>
        <begin position="182"/>
        <end position="208"/>
    </location>
</feature>
<keyword evidence="3" id="KW-0997">Cell inner membrane</keyword>
<dbReference type="PANTHER" id="PTHR30625">
    <property type="entry name" value="PROTEIN TOLQ"/>
    <property type="match status" value="1"/>
</dbReference>
<gene>
    <name evidence="12" type="ORF">EPICR_70088</name>
</gene>
<keyword evidence="5 10" id="KW-0812">Transmembrane</keyword>
<proteinExistence type="inferred from homology"/>
<sequence length="239" mass="26661">MFQEMDFIHMVLNAGLMVRFVLLTLLLFSIVSWTIIIAKFFHIRRAAAESERFSDFFWKSRSLSEAFSKIKRIRRFQKSPLAAIFQIGFLELKKMSQAGVPLSAEEAPDMSGRPVGLDSLERSLERAIRSEVKRMSHMAPFLATSGNTTPFIGLFGTVWGIMNSFHGIGIMGSANLAVVAPGISEALVATAAGLAVAIPSVIAYNYFINKIRVMESDMRNFSSDFINIVQRDMLRPKAD</sequence>
<dbReference type="NCBIfam" id="TIGR02796">
    <property type="entry name" value="tolQ"/>
    <property type="match status" value="1"/>
</dbReference>
<evidence type="ECO:0000256" key="1">
    <source>
        <dbReference type="ARBA" id="ARBA00004651"/>
    </source>
</evidence>
<dbReference type="GO" id="GO:0005886">
    <property type="term" value="C:plasma membrane"/>
    <property type="evidence" value="ECO:0007669"/>
    <property type="project" value="UniProtKB-SubCell"/>
</dbReference>
<evidence type="ECO:0000259" key="11">
    <source>
        <dbReference type="Pfam" id="PF01618"/>
    </source>
</evidence>
<evidence type="ECO:0000256" key="6">
    <source>
        <dbReference type="ARBA" id="ARBA00022989"/>
    </source>
</evidence>
<keyword evidence="9" id="KW-0653">Protein transport</keyword>
<protein>
    <submittedName>
        <fullName evidence="12">Protein TolQ</fullName>
    </submittedName>
</protein>
<feature type="transmembrane region" description="Helical" evidence="10">
    <location>
        <begin position="139"/>
        <end position="162"/>
    </location>
</feature>
<evidence type="ECO:0000256" key="7">
    <source>
        <dbReference type="ARBA" id="ARBA00023136"/>
    </source>
</evidence>
<dbReference type="GO" id="GO:0017038">
    <property type="term" value="P:protein import"/>
    <property type="evidence" value="ECO:0007669"/>
    <property type="project" value="TreeGrafter"/>
</dbReference>
<comment type="similarity">
    <text evidence="9">Belongs to the exbB/tolQ family.</text>
</comment>
<evidence type="ECO:0000256" key="8">
    <source>
        <dbReference type="ARBA" id="ARBA00023306"/>
    </source>
</evidence>
<dbReference type="EMBL" id="CAACVI010000050">
    <property type="protein sequence ID" value="VEN75246.1"/>
    <property type="molecule type" value="Genomic_DNA"/>
</dbReference>
<evidence type="ECO:0000256" key="5">
    <source>
        <dbReference type="ARBA" id="ARBA00022692"/>
    </source>
</evidence>
<feature type="transmembrane region" description="Helical" evidence="10">
    <location>
        <begin position="20"/>
        <end position="41"/>
    </location>
</feature>
<evidence type="ECO:0000313" key="12">
    <source>
        <dbReference type="EMBL" id="VEN75246.1"/>
    </source>
</evidence>
<dbReference type="InterPro" id="IPR002898">
    <property type="entry name" value="MotA_ExbB_proton_chnl"/>
</dbReference>
<comment type="subcellular location">
    <subcellularLocation>
        <location evidence="1">Cell membrane</location>
        <topology evidence="1">Multi-pass membrane protein</topology>
    </subcellularLocation>
    <subcellularLocation>
        <location evidence="9">Membrane</location>
        <topology evidence="9">Multi-pass membrane protein</topology>
    </subcellularLocation>
</comment>
<keyword evidence="7 10" id="KW-0472">Membrane</keyword>
<keyword evidence="9" id="KW-0813">Transport</keyword>